<dbReference type="Proteomes" id="UP000237105">
    <property type="component" value="Unassembled WGS sequence"/>
</dbReference>
<gene>
    <name evidence="1" type="ORF">PanWU01x14_138650</name>
</gene>
<dbReference type="STRING" id="3476.A0A2P5CMR4"/>
<evidence type="ECO:0000313" key="1">
    <source>
        <dbReference type="EMBL" id="PON62340.1"/>
    </source>
</evidence>
<comment type="caution">
    <text evidence="1">The sequence shown here is derived from an EMBL/GenBank/DDBJ whole genome shotgun (WGS) entry which is preliminary data.</text>
</comment>
<accession>A0A2P5CMR4</accession>
<proteinExistence type="predicted"/>
<dbReference type="PANTHER" id="PTHR46890">
    <property type="entry name" value="NON-LTR RETROLELEMENT REVERSE TRANSCRIPTASE-LIKE PROTEIN-RELATED"/>
    <property type="match status" value="1"/>
</dbReference>
<organism evidence="1 2">
    <name type="scientific">Parasponia andersonii</name>
    <name type="common">Sponia andersonii</name>
    <dbReference type="NCBI Taxonomy" id="3476"/>
    <lineage>
        <taxon>Eukaryota</taxon>
        <taxon>Viridiplantae</taxon>
        <taxon>Streptophyta</taxon>
        <taxon>Embryophyta</taxon>
        <taxon>Tracheophyta</taxon>
        <taxon>Spermatophyta</taxon>
        <taxon>Magnoliopsida</taxon>
        <taxon>eudicotyledons</taxon>
        <taxon>Gunneridae</taxon>
        <taxon>Pentapetalae</taxon>
        <taxon>rosids</taxon>
        <taxon>fabids</taxon>
        <taxon>Rosales</taxon>
        <taxon>Cannabaceae</taxon>
        <taxon>Parasponia</taxon>
    </lineage>
</organism>
<evidence type="ECO:0000313" key="2">
    <source>
        <dbReference type="Proteomes" id="UP000237105"/>
    </source>
</evidence>
<dbReference type="AlphaFoldDB" id="A0A2P5CMR4"/>
<dbReference type="PANTHER" id="PTHR46890:SF48">
    <property type="entry name" value="RNA-DIRECTED DNA POLYMERASE"/>
    <property type="match status" value="1"/>
</dbReference>
<dbReference type="InterPro" id="IPR052343">
    <property type="entry name" value="Retrotransposon-Effector_Assoc"/>
</dbReference>
<dbReference type="OrthoDB" id="1696067at2759"/>
<reference evidence="2" key="1">
    <citation type="submission" date="2016-06" db="EMBL/GenBank/DDBJ databases">
        <title>Parallel loss of symbiosis genes in relatives of nitrogen-fixing non-legume Parasponia.</title>
        <authorList>
            <person name="Van Velzen R."/>
            <person name="Holmer R."/>
            <person name="Bu F."/>
            <person name="Rutten L."/>
            <person name="Van Zeijl A."/>
            <person name="Liu W."/>
            <person name="Santuari L."/>
            <person name="Cao Q."/>
            <person name="Sharma T."/>
            <person name="Shen D."/>
            <person name="Roswanjaya Y."/>
            <person name="Wardhani T."/>
            <person name="Kalhor M.S."/>
            <person name="Jansen J."/>
            <person name="Van den Hoogen J."/>
            <person name="Gungor B."/>
            <person name="Hartog M."/>
            <person name="Hontelez J."/>
            <person name="Verver J."/>
            <person name="Yang W.-C."/>
            <person name="Schijlen E."/>
            <person name="Repin R."/>
            <person name="Schilthuizen M."/>
            <person name="Schranz E."/>
            <person name="Heidstra R."/>
            <person name="Miyata K."/>
            <person name="Fedorova E."/>
            <person name="Kohlen W."/>
            <person name="Bisseling T."/>
            <person name="Smit S."/>
            <person name="Geurts R."/>
        </authorList>
    </citation>
    <scope>NUCLEOTIDE SEQUENCE [LARGE SCALE GENOMIC DNA]</scope>
    <source>
        <strain evidence="2">cv. WU1-14</strain>
    </source>
</reference>
<keyword evidence="2" id="KW-1185">Reference proteome</keyword>
<protein>
    <recommendedName>
        <fullName evidence="3">Reverse transcriptase domain-containing protein</fullName>
    </recommendedName>
</protein>
<sequence>MIFFFLRDQCRIRWLEKEDCNSFFYHATLKSRKVNKPLYSLIINGEIMTDLDCIAAYAVDFYVSLFSETNHSPTDFSIILEHVPTLVTDHNNACLISLLLEQEIRNIVFDMDPFSVPGPDGYIGISFRSCWPIVSNDFVLVVQQFFRTSKMFHGVNSNFIVLIPKVTQANKIEQFQPIVLGNFFFKLIIKILATRLGPISSRIIFSNQFSFVQSRQMGDYILEVSEYFNSLSNSNFDGHVTLKIDIRKAFDFIR</sequence>
<evidence type="ECO:0008006" key="3">
    <source>
        <dbReference type="Google" id="ProtNLM"/>
    </source>
</evidence>
<dbReference type="EMBL" id="JXTB01000113">
    <property type="protein sequence ID" value="PON62340.1"/>
    <property type="molecule type" value="Genomic_DNA"/>
</dbReference>
<name>A0A2P5CMR4_PARAD</name>